<feature type="region of interest" description="Disordered" evidence="1">
    <location>
        <begin position="48"/>
        <end position="125"/>
    </location>
</feature>
<evidence type="ECO:0000313" key="2">
    <source>
        <dbReference type="EMBL" id="TLQ43481.1"/>
    </source>
</evidence>
<proteinExistence type="predicted"/>
<dbReference type="Proteomes" id="UP000305921">
    <property type="component" value="Unassembled WGS sequence"/>
</dbReference>
<dbReference type="OrthoDB" id="4339050at2"/>
<dbReference type="AlphaFoldDB" id="A0A5R9E0L5"/>
<feature type="compositionally biased region" description="Basic and acidic residues" evidence="1">
    <location>
        <begin position="98"/>
        <end position="118"/>
    </location>
</feature>
<sequence length="125" mass="13479">MAEIQVTAPQPVTADIAGVSFRKGEATADSVRDRRALSYFRRHGYTVETVRPEPKTKAKAKADPKPPQDPNGSFDPSGHDVPEVLAYLDSLSEDEAGQAERERVLAAEAEGKNRKTITEKGGASS</sequence>
<comment type="caution">
    <text evidence="2">The sequence shown here is derived from an EMBL/GenBank/DDBJ whole genome shotgun (WGS) entry which is preliminary data.</text>
</comment>
<feature type="compositionally biased region" description="Basic and acidic residues" evidence="1">
    <location>
        <begin position="50"/>
        <end position="66"/>
    </location>
</feature>
<evidence type="ECO:0000313" key="3">
    <source>
        <dbReference type="Proteomes" id="UP000305921"/>
    </source>
</evidence>
<organism evidence="2 3">
    <name type="scientific">Streptomyces marianii</name>
    <dbReference type="NCBI Taxonomy" id="1817406"/>
    <lineage>
        <taxon>Bacteria</taxon>
        <taxon>Bacillati</taxon>
        <taxon>Actinomycetota</taxon>
        <taxon>Actinomycetes</taxon>
        <taxon>Kitasatosporales</taxon>
        <taxon>Streptomycetaceae</taxon>
        <taxon>Streptomyces</taxon>
    </lineage>
</organism>
<keyword evidence="3" id="KW-1185">Reference proteome</keyword>
<evidence type="ECO:0000256" key="1">
    <source>
        <dbReference type="SAM" id="MobiDB-lite"/>
    </source>
</evidence>
<dbReference type="EMBL" id="VAWE01000001">
    <property type="protein sequence ID" value="TLQ43481.1"/>
    <property type="molecule type" value="Genomic_DNA"/>
</dbReference>
<dbReference type="RefSeq" id="WP_138052900.1">
    <property type="nucleotide sequence ID" value="NZ_VAWE01000001.1"/>
</dbReference>
<gene>
    <name evidence="2" type="ORF">FEF34_10280</name>
</gene>
<accession>A0A5R9E0L5</accession>
<protein>
    <submittedName>
        <fullName evidence="2">Uncharacterized protein</fullName>
    </submittedName>
</protein>
<reference evidence="2 3" key="1">
    <citation type="submission" date="2019-05" db="EMBL/GenBank/DDBJ databases">
        <title>Streptomyces marianii sp. nov., a novel marine actinomycete from southern coast of India.</title>
        <authorList>
            <person name="Iniyan A.M."/>
            <person name="Wink J."/>
            <person name="Ramprasad E."/>
            <person name="Ramana C.V."/>
            <person name="Bunk B."/>
            <person name="Sproer C."/>
            <person name="Joseph F.-J.R.S."/>
            <person name="Vincent S.G.P."/>
        </authorList>
    </citation>
    <scope>NUCLEOTIDE SEQUENCE [LARGE SCALE GENOMIC DNA]</scope>
    <source>
        <strain evidence="2 3">ICN19</strain>
    </source>
</reference>
<name>A0A5R9E0L5_9ACTN</name>